<evidence type="ECO:0008006" key="3">
    <source>
        <dbReference type="Google" id="ProtNLM"/>
    </source>
</evidence>
<keyword evidence="2" id="KW-1185">Reference proteome</keyword>
<dbReference type="Proteomes" id="UP001235939">
    <property type="component" value="Chromosome 02"/>
</dbReference>
<dbReference type="EMBL" id="CP092864">
    <property type="protein sequence ID" value="UYV63996.1"/>
    <property type="molecule type" value="Genomic_DNA"/>
</dbReference>
<protein>
    <recommendedName>
        <fullName evidence="3">Reverse transcriptase zinc-binding domain-containing protein</fullName>
    </recommendedName>
</protein>
<gene>
    <name evidence="1" type="ORF">LAZ67_2006280</name>
</gene>
<reference evidence="1 2" key="1">
    <citation type="submission" date="2022-01" db="EMBL/GenBank/DDBJ databases">
        <title>A chromosomal length assembly of Cordylochernes scorpioides.</title>
        <authorList>
            <person name="Zeh D."/>
            <person name="Zeh J."/>
        </authorList>
    </citation>
    <scope>NUCLEOTIDE SEQUENCE [LARGE SCALE GENOMIC DNA]</scope>
    <source>
        <strain evidence="1">IN4F17</strain>
        <tissue evidence="1">Whole Body</tissue>
    </source>
</reference>
<organism evidence="1 2">
    <name type="scientific">Cordylochernes scorpioides</name>
    <dbReference type="NCBI Taxonomy" id="51811"/>
    <lineage>
        <taxon>Eukaryota</taxon>
        <taxon>Metazoa</taxon>
        <taxon>Ecdysozoa</taxon>
        <taxon>Arthropoda</taxon>
        <taxon>Chelicerata</taxon>
        <taxon>Arachnida</taxon>
        <taxon>Pseudoscorpiones</taxon>
        <taxon>Cheliferoidea</taxon>
        <taxon>Chernetidae</taxon>
        <taxon>Cordylochernes</taxon>
    </lineage>
</organism>
<proteinExistence type="predicted"/>
<accession>A0ABY6K565</accession>
<name>A0ABY6K565_9ARAC</name>
<evidence type="ECO:0000313" key="2">
    <source>
        <dbReference type="Proteomes" id="UP001235939"/>
    </source>
</evidence>
<sequence>MNEIFENTNGIFRSFFVFGIPRFFRPNFYNIQFITDHGNFGKFLATIGAVKEPGCFCGGEIQDARHLLLDCPIFRDFRENRFGRIGQLDEFVDKKEKRPLQWTTKRGDLRRNYEESNDRRKKRLEIFKSFLTSQVNVCTTSLTNI</sequence>
<evidence type="ECO:0000313" key="1">
    <source>
        <dbReference type="EMBL" id="UYV63996.1"/>
    </source>
</evidence>